<dbReference type="RefSeq" id="WP_106502134.1">
    <property type="nucleotide sequence ID" value="NZ_PXXO01000003.1"/>
</dbReference>
<reference evidence="1 2" key="1">
    <citation type="journal article" date="2018" name="Environ. Microbiol.">
        <title>Ecological and genomic features of two widespread freshwater picocyanobacteria.</title>
        <authorList>
            <person name="Cabello-Yeves P.J."/>
            <person name="Picazo A."/>
            <person name="Camacho A."/>
            <person name="Callieri C."/>
            <person name="Rosselli R."/>
            <person name="Roda-Garcia J.J."/>
            <person name="Coutinho F.H."/>
            <person name="Rodriguez-Valera F."/>
        </authorList>
    </citation>
    <scope>NUCLEOTIDE SEQUENCE [LARGE SCALE GENOMIC DNA]</scope>
    <source>
        <strain evidence="1 2">Tous</strain>
    </source>
</reference>
<keyword evidence="2" id="KW-1185">Reference proteome</keyword>
<dbReference type="EMBL" id="PXXO01000003">
    <property type="protein sequence ID" value="PSJ06626.1"/>
    <property type="molecule type" value="Genomic_DNA"/>
</dbReference>
<gene>
    <name evidence="1" type="ORF">C7K55_04050</name>
</gene>
<comment type="caution">
    <text evidence="1">The sequence shown here is derived from an EMBL/GenBank/DDBJ whole genome shotgun (WGS) entry which is preliminary data.</text>
</comment>
<evidence type="ECO:0000313" key="2">
    <source>
        <dbReference type="Proteomes" id="UP000243002"/>
    </source>
</evidence>
<dbReference type="OrthoDB" id="565303at2"/>
<protein>
    <submittedName>
        <fullName evidence="1">Uncharacterized protein</fullName>
    </submittedName>
</protein>
<evidence type="ECO:0000313" key="1">
    <source>
        <dbReference type="EMBL" id="PSJ06626.1"/>
    </source>
</evidence>
<name>A0A2P7MZH7_9CYAN</name>
<dbReference type="Proteomes" id="UP000243002">
    <property type="component" value="Unassembled WGS sequence"/>
</dbReference>
<accession>A0A2P7MZH7</accession>
<organism evidence="1 2">
    <name type="scientific">Cyanobium usitatum str. Tous</name>
    <dbReference type="NCBI Taxonomy" id="2116684"/>
    <lineage>
        <taxon>Bacteria</taxon>
        <taxon>Bacillati</taxon>
        <taxon>Cyanobacteriota</taxon>
        <taxon>Cyanophyceae</taxon>
        <taxon>Synechococcales</taxon>
        <taxon>Prochlorococcaceae</taxon>
        <taxon>Cyanobium</taxon>
    </lineage>
</organism>
<sequence>MDQAQHLSTQLEGMERLVDGENGAILFRHPSLRGIPDLVLEGDGYTLEFIGATLLCVDIRNAAGLAKLLAEPFKTQLPVAV</sequence>
<dbReference type="AlphaFoldDB" id="A0A2P7MZH7"/>
<proteinExistence type="predicted"/>